<dbReference type="PANTHER" id="PTHR11373:SF4">
    <property type="entry name" value="DEOXYNUCLEOSIDE TRIPHOSPHATE TRIPHOSPHOHYDROLASE SAMHD1"/>
    <property type="match status" value="1"/>
</dbReference>
<accession>A0A1V0SGM3</accession>
<dbReference type="EMBL" id="KY684105">
    <property type="protein sequence ID" value="ARF10872.1"/>
    <property type="molecule type" value="Genomic_DNA"/>
</dbReference>
<feature type="transmembrane region" description="Helical" evidence="1">
    <location>
        <begin position="7"/>
        <end position="25"/>
    </location>
</feature>
<dbReference type="InterPro" id="IPR006674">
    <property type="entry name" value="HD_domain"/>
</dbReference>
<feature type="domain" description="HD" evidence="2">
    <location>
        <begin position="152"/>
        <end position="282"/>
    </location>
</feature>
<dbReference type="InterPro" id="IPR050135">
    <property type="entry name" value="dGTPase-like"/>
</dbReference>
<evidence type="ECO:0000259" key="2">
    <source>
        <dbReference type="PROSITE" id="PS51831"/>
    </source>
</evidence>
<gene>
    <name evidence="3" type="ORF">Hokovirus_3_145</name>
</gene>
<protein>
    <submittedName>
        <fullName evidence="3">HD phosphohydrolase</fullName>
    </submittedName>
</protein>
<dbReference type="PANTHER" id="PTHR11373">
    <property type="entry name" value="DEOXYNUCLEOSIDE TRIPHOSPHATE TRIPHOSPHOHYDROLASE"/>
    <property type="match status" value="1"/>
</dbReference>
<organism evidence="3">
    <name type="scientific">Hokovirus HKV1</name>
    <dbReference type="NCBI Taxonomy" id="1977638"/>
    <lineage>
        <taxon>Viruses</taxon>
        <taxon>Varidnaviria</taxon>
        <taxon>Bamfordvirae</taxon>
        <taxon>Nucleocytoviricota</taxon>
        <taxon>Megaviricetes</taxon>
        <taxon>Imitervirales</taxon>
        <taxon>Mimiviridae</taxon>
        <taxon>Klosneuvirinae</taxon>
        <taxon>Hokovirus</taxon>
    </lineage>
</organism>
<dbReference type="Gene3D" id="3.30.70.2760">
    <property type="match status" value="1"/>
</dbReference>
<dbReference type="InterPro" id="IPR003607">
    <property type="entry name" value="HD/PDEase_dom"/>
</dbReference>
<dbReference type="Pfam" id="PF01966">
    <property type="entry name" value="HD"/>
    <property type="match status" value="1"/>
</dbReference>
<dbReference type="Gene3D" id="1.10.3210.10">
    <property type="entry name" value="Hypothetical protein af1432"/>
    <property type="match status" value="1"/>
</dbReference>
<proteinExistence type="predicted"/>
<keyword evidence="1" id="KW-0812">Transmembrane</keyword>
<sequence length="536" mass="62560">MKNKFQNTYIYIIIIYIKLLIMSRLDLSNSIHNFDIDIPKDPLCLPKDPLCLPKDPLCLSKDPLCLSKDPLCLSKLKIDEPHILLPVKNPQSELFDPNLLETCNEIIDPIYNTIQISFLANSIINTLIFQSLRDKKQLGACFMYIPTAVHNRFSHSLGVYNLAKKVMKLLKKKQPELHITDRDIEIVGIAGLVHDLGHGPYSHMFETYLKKNGTNFCHENMSIVLLKYIVEHDNINLTEQEIISIEHMIKGNIPPYDIAKTFMYCIVSNKETGIDVDKFDYIQRDCYFTGNKYMFNYKNLINNCRVINNKICYNEDQIDNIYELFRSRFLMFKHVYMNGVNKGIELMIMDIISNLGPIISIQDHINDPEKFYKLTDNYIISLVEYFSHVQGENNIALNILNNMKKGKIYTVIVEEKWEPKNEYKNLTCNDIMDDIIKFCNNTIINNDLRIEIFEINFGKGNKNPLKSVDFYDNNNINASKKLAKINNILIPTKVSEKTIRIYITDPFNTHKIRKIKKAYYNMCEKYVGKRYESLDK</sequence>
<keyword evidence="3" id="KW-0378">Hydrolase</keyword>
<name>A0A1V0SGM3_9VIRU</name>
<dbReference type="GO" id="GO:0006203">
    <property type="term" value="P:dGTP catabolic process"/>
    <property type="evidence" value="ECO:0007669"/>
    <property type="project" value="TreeGrafter"/>
</dbReference>
<keyword evidence="1" id="KW-1133">Transmembrane helix</keyword>
<evidence type="ECO:0000313" key="3">
    <source>
        <dbReference type="EMBL" id="ARF10872.1"/>
    </source>
</evidence>
<dbReference type="SMART" id="SM00471">
    <property type="entry name" value="HDc"/>
    <property type="match status" value="1"/>
</dbReference>
<dbReference type="SUPFAM" id="SSF109604">
    <property type="entry name" value="HD-domain/PDEase-like"/>
    <property type="match status" value="1"/>
</dbReference>
<dbReference type="GO" id="GO:0008832">
    <property type="term" value="F:dGTPase activity"/>
    <property type="evidence" value="ECO:0007669"/>
    <property type="project" value="TreeGrafter"/>
</dbReference>
<evidence type="ECO:0000256" key="1">
    <source>
        <dbReference type="SAM" id="Phobius"/>
    </source>
</evidence>
<keyword evidence="1" id="KW-0472">Membrane</keyword>
<dbReference type="CDD" id="cd00077">
    <property type="entry name" value="HDc"/>
    <property type="match status" value="1"/>
</dbReference>
<reference evidence="3" key="1">
    <citation type="journal article" date="2017" name="Science">
        <title>Giant viruses with an expanded complement of translation system components.</title>
        <authorList>
            <person name="Schulz F."/>
            <person name="Yutin N."/>
            <person name="Ivanova N.N."/>
            <person name="Ortega D.R."/>
            <person name="Lee T.K."/>
            <person name="Vierheilig J."/>
            <person name="Daims H."/>
            <person name="Horn M."/>
            <person name="Wagner M."/>
            <person name="Jensen G.J."/>
            <person name="Kyrpides N.C."/>
            <person name="Koonin E.V."/>
            <person name="Woyke T."/>
        </authorList>
    </citation>
    <scope>NUCLEOTIDE SEQUENCE</scope>
    <source>
        <strain evidence="3">HKV1</strain>
    </source>
</reference>
<dbReference type="PROSITE" id="PS51831">
    <property type="entry name" value="HD"/>
    <property type="match status" value="1"/>
</dbReference>